<evidence type="ECO:0000313" key="2">
    <source>
        <dbReference type="EMBL" id="KAK8589280.1"/>
    </source>
</evidence>
<dbReference type="Proteomes" id="UP001472677">
    <property type="component" value="Unassembled WGS sequence"/>
</dbReference>
<feature type="domain" description="RNase H type-1" evidence="1">
    <location>
        <begin position="88"/>
        <end position="141"/>
    </location>
</feature>
<keyword evidence="3" id="KW-1185">Reference proteome</keyword>
<reference evidence="2 3" key="1">
    <citation type="journal article" date="2024" name="G3 (Bethesda)">
        <title>Genome assembly of Hibiscus sabdariffa L. provides insights into metabolisms of medicinal natural products.</title>
        <authorList>
            <person name="Kim T."/>
        </authorList>
    </citation>
    <scope>NUCLEOTIDE SEQUENCE [LARGE SCALE GENOMIC DNA]</scope>
    <source>
        <strain evidence="2">TK-2024</strain>
        <tissue evidence="2">Old leaves</tissue>
    </source>
</reference>
<sequence>MQRIEFGVGVGEGMCVVVNTRWGFGGRYPYAERLYRSQKSLGEGVTSESANGDEGMAKAICDLMIAVMEEPLLLCFGFDIYAPRGTAESDCMDAVHIVLGVSEIDIGHAMVDRLKDLTDQEWNLQVRHIHRECNVCANRMAGLGRMQRLELIEYANAPEEIVDLIQAEASSSR</sequence>
<proteinExistence type="predicted"/>
<dbReference type="Pfam" id="PF13456">
    <property type="entry name" value="RVT_3"/>
    <property type="match status" value="1"/>
</dbReference>
<accession>A0ABR2FYE1</accession>
<organism evidence="2 3">
    <name type="scientific">Hibiscus sabdariffa</name>
    <name type="common">roselle</name>
    <dbReference type="NCBI Taxonomy" id="183260"/>
    <lineage>
        <taxon>Eukaryota</taxon>
        <taxon>Viridiplantae</taxon>
        <taxon>Streptophyta</taxon>
        <taxon>Embryophyta</taxon>
        <taxon>Tracheophyta</taxon>
        <taxon>Spermatophyta</taxon>
        <taxon>Magnoliopsida</taxon>
        <taxon>eudicotyledons</taxon>
        <taxon>Gunneridae</taxon>
        <taxon>Pentapetalae</taxon>
        <taxon>rosids</taxon>
        <taxon>malvids</taxon>
        <taxon>Malvales</taxon>
        <taxon>Malvaceae</taxon>
        <taxon>Malvoideae</taxon>
        <taxon>Hibiscus</taxon>
    </lineage>
</organism>
<name>A0ABR2FYE1_9ROSI</name>
<evidence type="ECO:0000259" key="1">
    <source>
        <dbReference type="Pfam" id="PF13456"/>
    </source>
</evidence>
<gene>
    <name evidence="2" type="ORF">V6N12_023682</name>
</gene>
<dbReference type="EMBL" id="JBBPBM010000004">
    <property type="protein sequence ID" value="KAK8589280.1"/>
    <property type="molecule type" value="Genomic_DNA"/>
</dbReference>
<dbReference type="InterPro" id="IPR002156">
    <property type="entry name" value="RNaseH_domain"/>
</dbReference>
<comment type="caution">
    <text evidence="2">The sequence shown here is derived from an EMBL/GenBank/DDBJ whole genome shotgun (WGS) entry which is preliminary data.</text>
</comment>
<protein>
    <recommendedName>
        <fullName evidence="1">RNase H type-1 domain-containing protein</fullName>
    </recommendedName>
</protein>
<evidence type="ECO:0000313" key="3">
    <source>
        <dbReference type="Proteomes" id="UP001472677"/>
    </source>
</evidence>